<dbReference type="Pfam" id="PF20628">
    <property type="entry name" value="Dyp_perox_C"/>
    <property type="match status" value="1"/>
</dbReference>
<evidence type="ECO:0000256" key="6">
    <source>
        <dbReference type="SAM" id="MobiDB-lite"/>
    </source>
</evidence>
<dbReference type="AlphaFoldDB" id="A0A1N6U669"/>
<dbReference type="SUPFAM" id="SSF54909">
    <property type="entry name" value="Dimeric alpha+beta barrel"/>
    <property type="match status" value="1"/>
</dbReference>
<gene>
    <name evidence="8" type="ORF">SAMN05421829_105238</name>
</gene>
<keyword evidence="3" id="KW-0479">Metal-binding</keyword>
<evidence type="ECO:0000313" key="9">
    <source>
        <dbReference type="Proteomes" id="UP000186819"/>
    </source>
</evidence>
<dbReference type="Proteomes" id="UP000186819">
    <property type="component" value="Unassembled WGS sequence"/>
</dbReference>
<dbReference type="GO" id="GO:0046872">
    <property type="term" value="F:metal ion binding"/>
    <property type="evidence" value="ECO:0007669"/>
    <property type="project" value="UniProtKB-KW"/>
</dbReference>
<evidence type="ECO:0000256" key="2">
    <source>
        <dbReference type="ARBA" id="ARBA00022559"/>
    </source>
</evidence>
<evidence type="ECO:0000256" key="3">
    <source>
        <dbReference type="ARBA" id="ARBA00022723"/>
    </source>
</evidence>
<dbReference type="InterPro" id="IPR048328">
    <property type="entry name" value="Dyp_perox_C"/>
</dbReference>
<dbReference type="InterPro" id="IPR006314">
    <property type="entry name" value="Dyp_peroxidase"/>
</dbReference>
<dbReference type="InterPro" id="IPR011008">
    <property type="entry name" value="Dimeric_a/b-barrel"/>
</dbReference>
<keyword evidence="5" id="KW-0408">Iron</keyword>
<protein>
    <submittedName>
        <fullName evidence="8">Putative iron-dependent peroxidase</fullName>
    </submittedName>
</protein>
<name>A0A1N6U669_9RHOO</name>
<reference evidence="9" key="1">
    <citation type="submission" date="2017-01" db="EMBL/GenBank/DDBJ databases">
        <authorList>
            <person name="Varghese N."/>
            <person name="Submissions S."/>
        </authorList>
    </citation>
    <scope>NUCLEOTIDE SEQUENCE [LARGE SCALE GENOMIC DNA]</scope>
    <source>
        <strain evidence="9">ATCC 51758</strain>
    </source>
</reference>
<feature type="region of interest" description="Disordered" evidence="6">
    <location>
        <begin position="191"/>
        <end position="218"/>
    </location>
</feature>
<dbReference type="OrthoDB" id="3251355at2"/>
<keyword evidence="9" id="KW-1185">Reference proteome</keyword>
<evidence type="ECO:0000259" key="7">
    <source>
        <dbReference type="Pfam" id="PF20628"/>
    </source>
</evidence>
<evidence type="ECO:0000256" key="1">
    <source>
        <dbReference type="ARBA" id="ARBA00001970"/>
    </source>
</evidence>
<dbReference type="GO" id="GO:0004601">
    <property type="term" value="F:peroxidase activity"/>
    <property type="evidence" value="ECO:0007669"/>
    <property type="project" value="UniProtKB-KW"/>
</dbReference>
<dbReference type="PROSITE" id="PS51404">
    <property type="entry name" value="DYP_PEROXIDASE"/>
    <property type="match status" value="1"/>
</dbReference>
<dbReference type="NCBIfam" id="TIGR01413">
    <property type="entry name" value="Dyp_perox_fam"/>
    <property type="match status" value="1"/>
</dbReference>
<evidence type="ECO:0000256" key="4">
    <source>
        <dbReference type="ARBA" id="ARBA00023002"/>
    </source>
</evidence>
<dbReference type="GO" id="GO:0005829">
    <property type="term" value="C:cytosol"/>
    <property type="evidence" value="ECO:0007669"/>
    <property type="project" value="TreeGrafter"/>
</dbReference>
<comment type="cofactor">
    <cofactor evidence="1">
        <name>heme b</name>
        <dbReference type="ChEBI" id="CHEBI:60344"/>
    </cofactor>
</comment>
<keyword evidence="2 8" id="KW-0575">Peroxidase</keyword>
<dbReference type="STRING" id="34027.SAMN05421829_105238"/>
<dbReference type="PANTHER" id="PTHR30521">
    <property type="entry name" value="DEFERROCHELATASE/PEROXIDASE"/>
    <property type="match status" value="1"/>
</dbReference>
<dbReference type="PANTHER" id="PTHR30521:SF0">
    <property type="entry name" value="DYP-TYPE PEROXIDASE FAMILY PROTEIN"/>
    <property type="match status" value="1"/>
</dbReference>
<evidence type="ECO:0000256" key="5">
    <source>
        <dbReference type="ARBA" id="ARBA00023004"/>
    </source>
</evidence>
<dbReference type="RefSeq" id="WP_076601914.1">
    <property type="nucleotide sequence ID" value="NZ_FTMD01000005.1"/>
</dbReference>
<feature type="domain" description="Dyp-type peroxidase C-terminal" evidence="7">
    <location>
        <begin position="135"/>
        <end position="289"/>
    </location>
</feature>
<accession>A0A1N6U669</accession>
<feature type="compositionally biased region" description="Basic and acidic residues" evidence="6">
    <location>
        <begin position="191"/>
        <end position="201"/>
    </location>
</feature>
<keyword evidence="4" id="KW-0560">Oxidoreductase</keyword>
<dbReference type="EMBL" id="FTMD01000005">
    <property type="protein sequence ID" value="SIQ61122.1"/>
    <property type="molecule type" value="Genomic_DNA"/>
</dbReference>
<proteinExistence type="predicted"/>
<organism evidence="8 9">
    <name type="scientific">Aromatoleum tolulyticum</name>
    <dbReference type="NCBI Taxonomy" id="34027"/>
    <lineage>
        <taxon>Bacteria</taxon>
        <taxon>Pseudomonadati</taxon>
        <taxon>Pseudomonadota</taxon>
        <taxon>Betaproteobacteria</taxon>
        <taxon>Rhodocyclales</taxon>
        <taxon>Rhodocyclaceae</taxon>
        <taxon>Aromatoleum</taxon>
    </lineage>
</organism>
<sequence>MTAEKIPDTPPYQAGIMKAVPALARHLFFALDSITELPDALSRIAPLADGDATVIGLGDSLVRTAGGHIDGLRPFPALGGSAVDIPSTQHGLWCWLRGDDRGELLHRSRRIEAALAPALRLVQATEAFRYGKGLDLTGYEDGTENPEGDEALAVAFASTGADALQGGSFAAVQHWLHDLDHFERLPGNEQDHIMGRRKSDNQELEDAPESSHVKRTAQESFDPEAFVLRRSMPWTDGAQSGLVFLAFGHSFDAFEAQLRRMAGLDDGIVDALFRFSRPVTGGYYWCPPMRDGRIDLRIPGR</sequence>
<evidence type="ECO:0000313" key="8">
    <source>
        <dbReference type="EMBL" id="SIQ61122.1"/>
    </source>
</evidence>
<dbReference type="GO" id="GO:0020037">
    <property type="term" value="F:heme binding"/>
    <property type="evidence" value="ECO:0007669"/>
    <property type="project" value="InterPro"/>
</dbReference>